<keyword evidence="2" id="KW-1185">Reference proteome</keyword>
<organism evidence="1 2">
    <name type="scientific">Coprococcus hominis</name>
    <name type="common">ex Liu et al. 2022</name>
    <dbReference type="NCBI Taxonomy" id="2763039"/>
    <lineage>
        <taxon>Bacteria</taxon>
        <taxon>Bacillati</taxon>
        <taxon>Bacillota</taxon>
        <taxon>Clostridia</taxon>
        <taxon>Lachnospirales</taxon>
        <taxon>Lachnospiraceae</taxon>
        <taxon>Coprococcus</taxon>
    </lineage>
</organism>
<dbReference type="RefSeq" id="WP_117807358.1">
    <property type="nucleotide sequence ID" value="NZ_JACOOX010000004.1"/>
</dbReference>
<dbReference type="AlphaFoldDB" id="A0A8I0APP8"/>
<proteinExistence type="predicted"/>
<reference evidence="1 2" key="1">
    <citation type="submission" date="2020-08" db="EMBL/GenBank/DDBJ databases">
        <title>Genome public.</title>
        <authorList>
            <person name="Liu C."/>
            <person name="Sun Q."/>
        </authorList>
    </citation>
    <scope>NUCLEOTIDE SEQUENCE [LARGE SCALE GENOMIC DNA]</scope>
    <source>
        <strain evidence="1 2">NSJ-10</strain>
    </source>
</reference>
<protein>
    <submittedName>
        <fullName evidence="1">Stage II sporulation protein P</fullName>
    </submittedName>
</protein>
<sequence>MKNRRIIRKTKYCLLWAGLSILIWFANCDATYRMELVNRMVNWLFFGNGYETQTENMETVSASGKYLEDMLQEYCLAGELVQGSGQKDQTVSAGQMTDEKGTDNLPAQTVIALDHRAKAIVAAMSDKYGYMREKLTDYDYMRSNFYVIDSTTSVSREELNGQDLASMDLTIDTEEKNYKVLIYHTHGTESFKDSEPGRVEDTVIGLGDYLTELLEENYGVAVYHDTTAYDMTGGELDRSAAYDYAREGVQKILAEYPSIEVVIDLHRDGVSEDTYLITEIDGKKTAQVMFLNGVSRLNKNGDIAYLANPYKTENLAFSLQMYLTAQANYDSFVRKIFVKGYRYNLDLKPRSLLVEVGSQTNTVEEAKNAMEPLAAILYKVLSGK</sequence>
<gene>
    <name evidence="1" type="ORF">H8S09_08110</name>
</gene>
<dbReference type="NCBIfam" id="TIGR02867">
    <property type="entry name" value="spore_II_P"/>
    <property type="match status" value="1"/>
</dbReference>
<name>A0A8I0APP8_9FIRM</name>
<evidence type="ECO:0000313" key="1">
    <source>
        <dbReference type="EMBL" id="MBC5662855.1"/>
    </source>
</evidence>
<dbReference type="EMBL" id="JACOOX010000004">
    <property type="protein sequence ID" value="MBC5662855.1"/>
    <property type="molecule type" value="Genomic_DNA"/>
</dbReference>
<dbReference type="Proteomes" id="UP000615234">
    <property type="component" value="Unassembled WGS sequence"/>
</dbReference>
<dbReference type="Pfam" id="PF07454">
    <property type="entry name" value="SpoIIP"/>
    <property type="match status" value="1"/>
</dbReference>
<accession>A0A8I0APP8</accession>
<dbReference type="InterPro" id="IPR010897">
    <property type="entry name" value="Spore_II_P"/>
</dbReference>
<comment type="caution">
    <text evidence="1">The sequence shown here is derived from an EMBL/GenBank/DDBJ whole genome shotgun (WGS) entry which is preliminary data.</text>
</comment>
<evidence type="ECO:0000313" key="2">
    <source>
        <dbReference type="Proteomes" id="UP000615234"/>
    </source>
</evidence>